<name>A0ABU9AUA7_9BACT</name>
<reference evidence="2 3" key="1">
    <citation type="submission" date="2024-04" db="EMBL/GenBank/DDBJ databases">
        <title>Luteolibacter sp. isolated from soil.</title>
        <authorList>
            <person name="An J."/>
        </authorList>
    </citation>
    <scope>NUCLEOTIDE SEQUENCE [LARGE SCALE GENOMIC DNA]</scope>
    <source>
        <strain evidence="2 3">Y139</strain>
    </source>
</reference>
<proteinExistence type="predicted"/>
<dbReference type="Proteomes" id="UP001371305">
    <property type="component" value="Unassembled WGS sequence"/>
</dbReference>
<evidence type="ECO:0000313" key="3">
    <source>
        <dbReference type="Proteomes" id="UP001371305"/>
    </source>
</evidence>
<gene>
    <name evidence="2" type="ORF">WKV53_12420</name>
</gene>
<keyword evidence="1" id="KW-0732">Signal</keyword>
<keyword evidence="3" id="KW-1185">Reference proteome</keyword>
<feature type="chain" id="PRO_5045137840" evidence="1">
    <location>
        <begin position="19"/>
        <end position="226"/>
    </location>
</feature>
<accession>A0ABU9AUA7</accession>
<protein>
    <submittedName>
        <fullName evidence="2">Uncharacterized protein</fullName>
    </submittedName>
</protein>
<sequence>MMRLVTLFALLFAAVAPAQESSKGGDVKVRFLAERAPADLGQVVMATAEAKSSPFDLPVNFVSEPQAAPARAFSLKQATGKAVSLATVTLPAEGKEFVVLLFPAATGYSAVVMPASDPSFGAGDVYFYNHADKPIVGYVGTATFILPPGNGKSLKPKGAKGEDEIKYYDVGFGVREKEGDRALSTTRWPLEPKNRSYVFFFINPTTKRLDFRAVEEFVDPEKKPGA</sequence>
<dbReference type="EMBL" id="JBBUKT010000004">
    <property type="protein sequence ID" value="MEK7951313.1"/>
    <property type="molecule type" value="Genomic_DNA"/>
</dbReference>
<comment type="caution">
    <text evidence="2">The sequence shown here is derived from an EMBL/GenBank/DDBJ whole genome shotgun (WGS) entry which is preliminary data.</text>
</comment>
<feature type="signal peptide" evidence="1">
    <location>
        <begin position="1"/>
        <end position="18"/>
    </location>
</feature>
<evidence type="ECO:0000256" key="1">
    <source>
        <dbReference type="SAM" id="SignalP"/>
    </source>
</evidence>
<evidence type="ECO:0000313" key="2">
    <source>
        <dbReference type="EMBL" id="MEK7951313.1"/>
    </source>
</evidence>
<dbReference type="RefSeq" id="WP_341404915.1">
    <property type="nucleotide sequence ID" value="NZ_JBBUKT010000004.1"/>
</dbReference>
<organism evidence="2 3">
    <name type="scientific">Luteolibacter soli</name>
    <dbReference type="NCBI Taxonomy" id="3135280"/>
    <lineage>
        <taxon>Bacteria</taxon>
        <taxon>Pseudomonadati</taxon>
        <taxon>Verrucomicrobiota</taxon>
        <taxon>Verrucomicrobiia</taxon>
        <taxon>Verrucomicrobiales</taxon>
        <taxon>Verrucomicrobiaceae</taxon>
        <taxon>Luteolibacter</taxon>
    </lineage>
</organism>